<keyword evidence="3 7" id="KW-0347">Helicase</keyword>
<dbReference type="Pfam" id="PF08482">
    <property type="entry name" value="HrpB_C"/>
    <property type="match status" value="1"/>
</dbReference>
<dbReference type="InterPro" id="IPR007502">
    <property type="entry name" value="Helicase-assoc_dom"/>
</dbReference>
<dbReference type="Gene3D" id="3.40.50.300">
    <property type="entry name" value="P-loop containing nucleotide triphosphate hydrolases"/>
    <property type="match status" value="2"/>
</dbReference>
<dbReference type="Gene3D" id="1.20.120.1080">
    <property type="match status" value="1"/>
</dbReference>
<evidence type="ECO:0000259" key="5">
    <source>
        <dbReference type="PROSITE" id="PS51192"/>
    </source>
</evidence>
<dbReference type="EMBL" id="CP036532">
    <property type="protein sequence ID" value="QBK29626.1"/>
    <property type="molecule type" value="Genomic_DNA"/>
</dbReference>
<dbReference type="RefSeq" id="WP_131615341.1">
    <property type="nucleotide sequence ID" value="NZ_CP036532.1"/>
</dbReference>
<dbReference type="OrthoDB" id="9805617at2"/>
<dbReference type="AlphaFoldDB" id="A0A4P6UZG5"/>
<evidence type="ECO:0000256" key="1">
    <source>
        <dbReference type="ARBA" id="ARBA00022741"/>
    </source>
</evidence>
<keyword evidence="4" id="KW-0067">ATP-binding</keyword>
<dbReference type="InterPro" id="IPR027417">
    <property type="entry name" value="P-loop_NTPase"/>
</dbReference>
<dbReference type="PANTHER" id="PTHR43519">
    <property type="entry name" value="ATP-DEPENDENT RNA HELICASE HRPB"/>
    <property type="match status" value="1"/>
</dbReference>
<dbReference type="InterPro" id="IPR001650">
    <property type="entry name" value="Helicase_C-like"/>
</dbReference>
<dbReference type="InterPro" id="IPR010225">
    <property type="entry name" value="HrpB"/>
</dbReference>
<dbReference type="GO" id="GO:0004386">
    <property type="term" value="F:helicase activity"/>
    <property type="evidence" value="ECO:0007669"/>
    <property type="project" value="UniProtKB-KW"/>
</dbReference>
<proteinExistence type="predicted"/>
<dbReference type="PANTHER" id="PTHR43519:SF1">
    <property type="entry name" value="ATP-DEPENDENT RNA HELICASE HRPB"/>
    <property type="match status" value="1"/>
</dbReference>
<reference evidence="7 8" key="1">
    <citation type="journal article" date="2017" name="Int. J. Syst. Evol. Microbiol.">
        <title>Roseitalea porphyridii gen. nov., sp. nov., isolated from a red alga, and reclassification of Hoeflea suaedae Chung et al. 2013 as Pseudohoeflea suaedae gen. nov., comb. nov.</title>
        <authorList>
            <person name="Hyeon J.W."/>
            <person name="Jeong S.E."/>
            <person name="Baek K."/>
            <person name="Jeon C.O."/>
        </authorList>
    </citation>
    <scope>NUCLEOTIDE SEQUENCE [LARGE SCALE GENOMIC DNA]</scope>
    <source>
        <strain evidence="7 8">MA7-20</strain>
    </source>
</reference>
<dbReference type="PROSITE" id="PS51192">
    <property type="entry name" value="HELICASE_ATP_BIND_1"/>
    <property type="match status" value="1"/>
</dbReference>
<keyword evidence="2" id="KW-0378">Hydrolase</keyword>
<dbReference type="KEGG" id="rpod:E0E05_02845"/>
<dbReference type="InterPro" id="IPR056329">
    <property type="entry name" value="CON_HrpB"/>
</dbReference>
<dbReference type="GO" id="GO:0005524">
    <property type="term" value="F:ATP binding"/>
    <property type="evidence" value="ECO:0007669"/>
    <property type="project" value="UniProtKB-KW"/>
</dbReference>
<evidence type="ECO:0000259" key="6">
    <source>
        <dbReference type="PROSITE" id="PS51194"/>
    </source>
</evidence>
<dbReference type="PROSITE" id="PS51194">
    <property type="entry name" value="HELICASE_CTER"/>
    <property type="match status" value="1"/>
</dbReference>
<evidence type="ECO:0000256" key="3">
    <source>
        <dbReference type="ARBA" id="ARBA00022806"/>
    </source>
</evidence>
<evidence type="ECO:0000256" key="4">
    <source>
        <dbReference type="ARBA" id="ARBA00022840"/>
    </source>
</evidence>
<evidence type="ECO:0000313" key="8">
    <source>
        <dbReference type="Proteomes" id="UP000293719"/>
    </source>
</evidence>
<dbReference type="Proteomes" id="UP000293719">
    <property type="component" value="Chromosome"/>
</dbReference>
<organism evidence="7 8">
    <name type="scientific">Roseitalea porphyridii</name>
    <dbReference type="NCBI Taxonomy" id="1852022"/>
    <lineage>
        <taxon>Bacteria</taxon>
        <taxon>Pseudomonadati</taxon>
        <taxon>Pseudomonadota</taxon>
        <taxon>Alphaproteobacteria</taxon>
        <taxon>Hyphomicrobiales</taxon>
        <taxon>Ahrensiaceae</taxon>
        <taxon>Roseitalea</taxon>
    </lineage>
</organism>
<dbReference type="InterPro" id="IPR013689">
    <property type="entry name" value="RNA_helicase_ATP-dep_HrpB_C"/>
</dbReference>
<dbReference type="InterPro" id="IPR049614">
    <property type="entry name" value="HrpB_DEXH"/>
</dbReference>
<name>A0A4P6UZG5_9HYPH</name>
<dbReference type="SMART" id="SM00490">
    <property type="entry name" value="HELICc"/>
    <property type="match status" value="1"/>
</dbReference>
<dbReference type="Pfam" id="PF24473">
    <property type="entry name" value="CON_HrpB"/>
    <property type="match status" value="1"/>
</dbReference>
<protein>
    <submittedName>
        <fullName evidence="7">ATP-dependent helicase HrpB</fullName>
    </submittedName>
</protein>
<dbReference type="FunFam" id="3.40.50.300:FF:002125">
    <property type="entry name" value="ATP-dependent helicase HrpB"/>
    <property type="match status" value="1"/>
</dbReference>
<dbReference type="GeneID" id="90766221"/>
<evidence type="ECO:0000256" key="2">
    <source>
        <dbReference type="ARBA" id="ARBA00022801"/>
    </source>
</evidence>
<dbReference type="SMART" id="SM00847">
    <property type="entry name" value="HA2"/>
    <property type="match status" value="1"/>
</dbReference>
<dbReference type="SMART" id="SM00487">
    <property type="entry name" value="DEXDc"/>
    <property type="match status" value="1"/>
</dbReference>
<dbReference type="GO" id="GO:0003676">
    <property type="term" value="F:nucleic acid binding"/>
    <property type="evidence" value="ECO:0007669"/>
    <property type="project" value="InterPro"/>
</dbReference>
<dbReference type="GO" id="GO:0016787">
    <property type="term" value="F:hydrolase activity"/>
    <property type="evidence" value="ECO:0007669"/>
    <property type="project" value="UniProtKB-KW"/>
</dbReference>
<dbReference type="SUPFAM" id="SSF52540">
    <property type="entry name" value="P-loop containing nucleoside triphosphate hydrolases"/>
    <property type="match status" value="1"/>
</dbReference>
<sequence length="821" mass="87133">MIDAASTGLPVAEVLGALTGALEGGPNAVLVAPPGAGKTTLVPLVLLDAPWVEGRRIVMLEPRRLAARAAARRMAAMLGETVGETVGYRMRLDSRVGPATRIEVVTEGVFARMILVDPELTGIAAVIFDEFHERSLDADFSLALALDVQSALRDDLRLVVMSATLDGGRVAALMDKAPLVESAGRSHPVDIRHAPRRPDQRIEDAVAEAIRAALRDEQGSILAFLPGQAEIRRTAERLEGALPASAYLAPLFGAMDIRDQDAAILPPEPGRRKIVLATAIAESSVTIDGVRVVVDSGLARQPAFEPGMAITRLQTVRVSRASADQRAGRAGRTQPGVAIRLWHEGQTAALEPFDPPEIARTDLSRLLLDCLAWGVSDPRTLRFLDAPPEPALNEARAGLAALGAIDGQGGRLTAKGERLRAIPLPVPLAAMVAEAGTVADAERRARLAVLITERGLGGTSTDLDRRLAAFDADRSPRGRQSRQLAERIAGQLDLPGGKTEDNATAGNMLLDAFPDRVARARPGRPGHFVMAGGRGVVADEADPLAGAPFIVAADVSGAAAGARLLAGAAIAEAQIEDRLGDRIETRTEMRFDARTGRLAARRVRTLGAITLSSAPRPVEPGPEAEAALLEGVRGHGLGSLPWDKATESLRARLSFLHARLGDPWPDVGDEALMQALDAWLAPFLPGRTGLDDVPLRDALMLRAGPERQAELDRLAPSHLTVPTGSRLALTYPPGGAAPELAVRVQELFGLTEHPAVLGGAVPVLIELLSPAHRPIQRTADLPAFWAGSWSEVRAEMRGRYPKHVWPDDPASAAPTRRAKPR</sequence>
<feature type="domain" description="Helicase ATP-binding" evidence="5">
    <location>
        <begin position="19"/>
        <end position="183"/>
    </location>
</feature>
<dbReference type="Pfam" id="PF00270">
    <property type="entry name" value="DEAD"/>
    <property type="match status" value="1"/>
</dbReference>
<dbReference type="InterPro" id="IPR011545">
    <property type="entry name" value="DEAD/DEAH_box_helicase_dom"/>
</dbReference>
<keyword evidence="1" id="KW-0547">Nucleotide-binding</keyword>
<dbReference type="InterPro" id="IPR014001">
    <property type="entry name" value="Helicase_ATP-bd"/>
</dbReference>
<evidence type="ECO:0000313" key="7">
    <source>
        <dbReference type="EMBL" id="QBK29626.1"/>
    </source>
</evidence>
<dbReference type="PIRSF" id="PIRSF005496">
    <property type="entry name" value="ATP_hel_hrpB"/>
    <property type="match status" value="1"/>
</dbReference>
<dbReference type="CDD" id="cd18791">
    <property type="entry name" value="SF2_C_RHA"/>
    <property type="match status" value="1"/>
</dbReference>
<dbReference type="NCBIfam" id="TIGR01970">
    <property type="entry name" value="DEAH_box_HrpB"/>
    <property type="match status" value="1"/>
</dbReference>
<keyword evidence="8" id="KW-1185">Reference proteome</keyword>
<feature type="domain" description="Helicase C-terminal" evidence="6">
    <location>
        <begin position="197"/>
        <end position="374"/>
    </location>
</feature>
<dbReference type="CDD" id="cd17990">
    <property type="entry name" value="DEXHc_HrpB"/>
    <property type="match status" value="1"/>
</dbReference>
<gene>
    <name evidence="7" type="primary">hrpB</name>
    <name evidence="7" type="ORF">E0E05_02845</name>
</gene>
<accession>A0A4P6UZG5</accession>
<dbReference type="Pfam" id="PF00271">
    <property type="entry name" value="Helicase_C"/>
    <property type="match status" value="1"/>
</dbReference>